<feature type="region of interest" description="Disordered" evidence="2">
    <location>
        <begin position="342"/>
        <end position="432"/>
    </location>
</feature>
<name>A0A8J3KYC1_9ACTN</name>
<dbReference type="Proteomes" id="UP000630887">
    <property type="component" value="Unassembled WGS sequence"/>
</dbReference>
<protein>
    <recommendedName>
        <fullName evidence="3">Cas12f1-like TNB domain-containing protein</fullName>
    </recommendedName>
</protein>
<dbReference type="GO" id="GO:0003677">
    <property type="term" value="F:DNA binding"/>
    <property type="evidence" value="ECO:0007669"/>
    <property type="project" value="UniProtKB-KW"/>
</dbReference>
<evidence type="ECO:0000313" key="5">
    <source>
        <dbReference type="Proteomes" id="UP000630887"/>
    </source>
</evidence>
<comment type="caution">
    <text evidence="4">The sequence shown here is derived from an EMBL/GenBank/DDBJ whole genome shotgun (WGS) entry which is preliminary data.</text>
</comment>
<keyword evidence="5" id="KW-1185">Reference proteome</keyword>
<gene>
    <name evidence="4" type="ORF">Cco03nite_76730</name>
</gene>
<sequence>MLPADLPELEAAPAVAAQVLLAAADRQLVTIARDGDRRAVLRVQLPLVEHPTCRAGWAWHVLPIALPPTVPDRATICAPTLRLARPRVRVDLPHRVAVERAATSGHRVALALDWGVNTLLTGALGRLADTGRVITDGRRLRYDATTMSAKLHRLRGQRECLAAKREHYTALAAGLPDTDLRGRQLSALADRAGVEHERVCARIRHLNKSLAWSAGRWAVDQAFALETTVVYLEDLSSLQARGRRKGNARLSGQVRGQVAAAIVHLAAKAGLAVVTVPARGTSRYCPRCGTGRSELAHVTAPDRPRQRGWKWATCARCGLSTDRDHAAAMRIAARGLLAQHSVRTDRATGRHTTTRMVEGDVATARRRTTRTPQQPTGRRPKTGPTPKRPTVSKLSRRVPDRRTVPAPPNGGQRPAGQEPKSHHRPAVAASGPVRDLLKRNHHRTGFHHVNATPVIWLPADFGPGTTRPRPTRNV</sequence>
<reference evidence="4 5" key="1">
    <citation type="submission" date="2021-01" db="EMBL/GenBank/DDBJ databases">
        <title>Whole genome shotgun sequence of Catellatospora coxensis NBRC 107359.</title>
        <authorList>
            <person name="Komaki H."/>
            <person name="Tamura T."/>
        </authorList>
    </citation>
    <scope>NUCLEOTIDE SEQUENCE [LARGE SCALE GENOMIC DNA]</scope>
    <source>
        <strain evidence="4 5">NBRC 107359</strain>
    </source>
</reference>
<dbReference type="AlphaFoldDB" id="A0A8J3KYC1"/>
<dbReference type="Pfam" id="PF07282">
    <property type="entry name" value="Cas12f1-like_TNB"/>
    <property type="match status" value="1"/>
</dbReference>
<evidence type="ECO:0000256" key="2">
    <source>
        <dbReference type="SAM" id="MobiDB-lite"/>
    </source>
</evidence>
<keyword evidence="1" id="KW-0238">DNA-binding</keyword>
<organism evidence="4 5">
    <name type="scientific">Catellatospora coxensis</name>
    <dbReference type="NCBI Taxonomy" id="310354"/>
    <lineage>
        <taxon>Bacteria</taxon>
        <taxon>Bacillati</taxon>
        <taxon>Actinomycetota</taxon>
        <taxon>Actinomycetes</taxon>
        <taxon>Micromonosporales</taxon>
        <taxon>Micromonosporaceae</taxon>
        <taxon>Catellatospora</taxon>
    </lineage>
</organism>
<evidence type="ECO:0000313" key="4">
    <source>
        <dbReference type="EMBL" id="GIG10973.1"/>
    </source>
</evidence>
<dbReference type="RefSeq" id="WP_203698931.1">
    <property type="nucleotide sequence ID" value="NZ_BAAALC010000015.1"/>
</dbReference>
<dbReference type="InterPro" id="IPR010095">
    <property type="entry name" value="Cas12f1-like_TNB"/>
</dbReference>
<proteinExistence type="predicted"/>
<accession>A0A8J3KYC1</accession>
<feature type="compositionally biased region" description="Low complexity" evidence="2">
    <location>
        <begin position="370"/>
        <end position="389"/>
    </location>
</feature>
<feature type="domain" description="Cas12f1-like TNB" evidence="3">
    <location>
        <begin position="260"/>
        <end position="331"/>
    </location>
</feature>
<evidence type="ECO:0000259" key="3">
    <source>
        <dbReference type="Pfam" id="PF07282"/>
    </source>
</evidence>
<dbReference type="EMBL" id="BONI01000108">
    <property type="protein sequence ID" value="GIG10973.1"/>
    <property type="molecule type" value="Genomic_DNA"/>
</dbReference>
<evidence type="ECO:0000256" key="1">
    <source>
        <dbReference type="ARBA" id="ARBA00023125"/>
    </source>
</evidence>